<evidence type="ECO:0000313" key="8">
    <source>
        <dbReference type="Proteomes" id="UP000253307"/>
    </source>
</evidence>
<evidence type="ECO:0000256" key="3">
    <source>
        <dbReference type="ARBA" id="ARBA00022692"/>
    </source>
</evidence>
<dbReference type="EMBL" id="QOPE01000016">
    <property type="protein sequence ID" value="RCL41084.1"/>
    <property type="molecule type" value="Genomic_DNA"/>
</dbReference>
<dbReference type="AlphaFoldDB" id="A0A368BW25"/>
<feature type="transmembrane region" description="Helical" evidence="6">
    <location>
        <begin position="122"/>
        <end position="143"/>
    </location>
</feature>
<feature type="transmembrane region" description="Helical" evidence="6">
    <location>
        <begin position="47"/>
        <end position="64"/>
    </location>
</feature>
<reference evidence="7 8" key="1">
    <citation type="journal article" date="2018" name="Microbiome">
        <title>Fine metagenomic profile of the Mediterranean stratified and mixed water columns revealed by assembly and recruitment.</title>
        <authorList>
            <person name="Haro-Moreno J.M."/>
            <person name="Lopez-Perez M."/>
            <person name="De La Torre J.R."/>
            <person name="Picazo A."/>
            <person name="Camacho A."/>
            <person name="Rodriguez-Valera F."/>
        </authorList>
    </citation>
    <scope>NUCLEOTIDE SEQUENCE [LARGE SCALE GENOMIC DNA]</scope>
    <source>
        <strain evidence="7">MED-G82</strain>
    </source>
</reference>
<name>A0A368BW25_9GAMM</name>
<evidence type="ECO:0000256" key="1">
    <source>
        <dbReference type="ARBA" id="ARBA00004141"/>
    </source>
</evidence>
<comment type="subcellular location">
    <subcellularLocation>
        <location evidence="1">Membrane</location>
        <topology evidence="1">Multi-pass membrane protein</topology>
    </subcellularLocation>
</comment>
<evidence type="ECO:0000256" key="6">
    <source>
        <dbReference type="SAM" id="Phobius"/>
    </source>
</evidence>
<evidence type="ECO:0000256" key="2">
    <source>
        <dbReference type="ARBA" id="ARBA00010544"/>
    </source>
</evidence>
<comment type="similarity">
    <text evidence="2">Belongs to the CcmB/CycW/HelB family.</text>
</comment>
<feature type="transmembrane region" description="Helical" evidence="6">
    <location>
        <begin position="188"/>
        <end position="211"/>
    </location>
</feature>
<dbReference type="GO" id="GO:0015232">
    <property type="term" value="F:heme transmembrane transporter activity"/>
    <property type="evidence" value="ECO:0007669"/>
    <property type="project" value="InterPro"/>
</dbReference>
<proteinExistence type="inferred from homology"/>
<feature type="transmembrane region" description="Helical" evidence="6">
    <location>
        <begin position="95"/>
        <end position="116"/>
    </location>
</feature>
<evidence type="ECO:0008006" key="9">
    <source>
        <dbReference type="Google" id="ProtNLM"/>
    </source>
</evidence>
<dbReference type="GO" id="GO:0016020">
    <property type="term" value="C:membrane"/>
    <property type="evidence" value="ECO:0007669"/>
    <property type="project" value="UniProtKB-SubCell"/>
</dbReference>
<protein>
    <recommendedName>
        <fullName evidence="9">Heme exporter protein B</fullName>
    </recommendedName>
</protein>
<accession>A0A368BW25</accession>
<dbReference type="GO" id="GO:0017004">
    <property type="term" value="P:cytochrome complex assembly"/>
    <property type="evidence" value="ECO:0007669"/>
    <property type="project" value="InterPro"/>
</dbReference>
<feature type="transmembrane region" description="Helical" evidence="6">
    <location>
        <begin position="20"/>
        <end position="41"/>
    </location>
</feature>
<dbReference type="PRINTS" id="PR01414">
    <property type="entry name" value="CCMBBIOGNSIS"/>
</dbReference>
<dbReference type="Proteomes" id="UP000253307">
    <property type="component" value="Unassembled WGS sequence"/>
</dbReference>
<feature type="transmembrane region" description="Helical" evidence="6">
    <location>
        <begin position="155"/>
        <end position="176"/>
    </location>
</feature>
<sequence>MIKYLSQEQTKLIYKSRAWLTPLILFALIMIAFPLSIDLFGKQTSDLFMIIIVISLLLTNYLAIDDILLEDYEDGSFEQFLTQNKSLFSSVLAKLIILIIYKALPLSLLTILFASVNNVDPFVFLDLFLISFFCQILFLNIFLFGSALGINKGGLLGLIVVMPIVFPVIIIFGQSMTLLQNNSSIDSFLLLSLGISFLITPMFSYLSSLILKMHLE</sequence>
<keyword evidence="5 6" id="KW-0472">Membrane</keyword>
<comment type="caution">
    <text evidence="7">The sequence shown here is derived from an EMBL/GenBank/DDBJ whole genome shotgun (WGS) entry which is preliminary data.</text>
</comment>
<dbReference type="Pfam" id="PF03379">
    <property type="entry name" value="CcmB"/>
    <property type="match status" value="1"/>
</dbReference>
<evidence type="ECO:0000313" key="7">
    <source>
        <dbReference type="EMBL" id="RCL41084.1"/>
    </source>
</evidence>
<organism evidence="7 8">
    <name type="scientific">SAR86 cluster bacterium</name>
    <dbReference type="NCBI Taxonomy" id="2030880"/>
    <lineage>
        <taxon>Bacteria</taxon>
        <taxon>Pseudomonadati</taxon>
        <taxon>Pseudomonadota</taxon>
        <taxon>Gammaproteobacteria</taxon>
        <taxon>SAR86 cluster</taxon>
    </lineage>
</organism>
<evidence type="ECO:0000256" key="4">
    <source>
        <dbReference type="ARBA" id="ARBA00022989"/>
    </source>
</evidence>
<keyword evidence="4 6" id="KW-1133">Transmembrane helix</keyword>
<evidence type="ECO:0000256" key="5">
    <source>
        <dbReference type="ARBA" id="ARBA00023136"/>
    </source>
</evidence>
<keyword evidence="3 6" id="KW-0812">Transmembrane</keyword>
<dbReference type="InterPro" id="IPR003544">
    <property type="entry name" value="Cyt_c_biogenesis_CcmB"/>
</dbReference>
<gene>
    <name evidence="7" type="ORF">DBW96_02600</name>
</gene>